<gene>
    <name evidence="2" type="ORF">AMATHDRAFT_9952</name>
</gene>
<dbReference type="EMBL" id="KZ302545">
    <property type="protein sequence ID" value="PFH45130.1"/>
    <property type="molecule type" value="Genomic_DNA"/>
</dbReference>
<evidence type="ECO:0000256" key="1">
    <source>
        <dbReference type="SAM" id="MobiDB-lite"/>
    </source>
</evidence>
<protein>
    <submittedName>
        <fullName evidence="2">Uncharacterized protein</fullName>
    </submittedName>
</protein>
<organism evidence="2 3">
    <name type="scientific">Amanita thiersii Skay4041</name>
    <dbReference type="NCBI Taxonomy" id="703135"/>
    <lineage>
        <taxon>Eukaryota</taxon>
        <taxon>Fungi</taxon>
        <taxon>Dikarya</taxon>
        <taxon>Basidiomycota</taxon>
        <taxon>Agaricomycotina</taxon>
        <taxon>Agaricomycetes</taxon>
        <taxon>Agaricomycetidae</taxon>
        <taxon>Agaricales</taxon>
        <taxon>Pluteineae</taxon>
        <taxon>Amanitaceae</taxon>
        <taxon>Amanita</taxon>
    </lineage>
</organism>
<reference evidence="2 3" key="1">
    <citation type="submission" date="2014-02" db="EMBL/GenBank/DDBJ databases">
        <title>Transposable element dynamics among asymbiotic and ectomycorrhizal Amanita fungi.</title>
        <authorList>
            <consortium name="DOE Joint Genome Institute"/>
            <person name="Hess J."/>
            <person name="Skrede I."/>
            <person name="Wolfe B."/>
            <person name="LaButti K."/>
            <person name="Ohm R.A."/>
            <person name="Grigoriev I.V."/>
            <person name="Pringle A."/>
        </authorList>
    </citation>
    <scope>NUCLEOTIDE SEQUENCE [LARGE SCALE GENOMIC DNA]</scope>
    <source>
        <strain evidence="2 3">SKay4041</strain>
    </source>
</reference>
<name>A0A2A9NBM0_9AGAR</name>
<dbReference type="Proteomes" id="UP000242287">
    <property type="component" value="Unassembled WGS sequence"/>
</dbReference>
<proteinExistence type="predicted"/>
<accession>A0A2A9NBM0</accession>
<feature type="compositionally biased region" description="Polar residues" evidence="1">
    <location>
        <begin position="1"/>
        <end position="27"/>
    </location>
</feature>
<evidence type="ECO:0000313" key="3">
    <source>
        <dbReference type="Proteomes" id="UP000242287"/>
    </source>
</evidence>
<evidence type="ECO:0000313" key="2">
    <source>
        <dbReference type="EMBL" id="PFH45130.1"/>
    </source>
</evidence>
<feature type="region of interest" description="Disordered" evidence="1">
    <location>
        <begin position="1"/>
        <end position="33"/>
    </location>
</feature>
<keyword evidence="3" id="KW-1185">Reference proteome</keyword>
<sequence>MSQPSNIPFDQCNTPPSIASLPSQAGSGSRKFTPHTVKATSVSSFSSLKPFEAEDKTYVRIWAKRVRDNSRICQSIDEFFETYVPGAKPTDELTSLRGPLRAWQIRVRFMLFIV</sequence>
<dbReference type="AlphaFoldDB" id="A0A2A9NBM0"/>